<name>A0AA35WEY7_GEOBA</name>
<dbReference type="Proteomes" id="UP001174909">
    <property type="component" value="Unassembled WGS sequence"/>
</dbReference>
<evidence type="ECO:0000313" key="1">
    <source>
        <dbReference type="EMBL" id="CAI8018923.1"/>
    </source>
</evidence>
<gene>
    <name evidence="1" type="ORF">GBAR_LOCUS11422</name>
</gene>
<reference evidence="1" key="1">
    <citation type="submission" date="2023-03" db="EMBL/GenBank/DDBJ databases">
        <authorList>
            <person name="Steffen K."/>
            <person name="Cardenas P."/>
        </authorList>
    </citation>
    <scope>NUCLEOTIDE SEQUENCE</scope>
</reference>
<dbReference type="EMBL" id="CASHTH010001713">
    <property type="protein sequence ID" value="CAI8018923.1"/>
    <property type="molecule type" value="Genomic_DNA"/>
</dbReference>
<protein>
    <submittedName>
        <fullName evidence="1">Uncharacterized protein</fullName>
    </submittedName>
</protein>
<dbReference type="AlphaFoldDB" id="A0AA35WEY7"/>
<proteinExistence type="predicted"/>
<keyword evidence="2" id="KW-1185">Reference proteome</keyword>
<accession>A0AA35WEY7</accession>
<sequence length="33" mass="3764">MRSDRITEQYTVARAHPDAIVGSCFSREPKKVD</sequence>
<comment type="caution">
    <text evidence="1">The sequence shown here is derived from an EMBL/GenBank/DDBJ whole genome shotgun (WGS) entry which is preliminary data.</text>
</comment>
<evidence type="ECO:0000313" key="2">
    <source>
        <dbReference type="Proteomes" id="UP001174909"/>
    </source>
</evidence>
<organism evidence="1 2">
    <name type="scientific">Geodia barretti</name>
    <name type="common">Barrett's horny sponge</name>
    <dbReference type="NCBI Taxonomy" id="519541"/>
    <lineage>
        <taxon>Eukaryota</taxon>
        <taxon>Metazoa</taxon>
        <taxon>Porifera</taxon>
        <taxon>Demospongiae</taxon>
        <taxon>Heteroscleromorpha</taxon>
        <taxon>Tetractinellida</taxon>
        <taxon>Astrophorina</taxon>
        <taxon>Geodiidae</taxon>
        <taxon>Geodia</taxon>
    </lineage>
</organism>